<accession>A0A0D8XKF0</accession>
<dbReference type="Proteomes" id="UP000053766">
    <property type="component" value="Unassembled WGS sequence"/>
</dbReference>
<protein>
    <submittedName>
        <fullName evidence="1">Uncharacterized protein</fullName>
    </submittedName>
</protein>
<name>A0A0D8XKF0_DICVI</name>
<sequence>MLVLERPRLDAPRPRAKWQSMGAVSFVHCRLPWWHLITLYIALHSRWKPCVYDTYRTRNVSTECSERLLVLLFCTSTLSSLCFMLWAPSGVTLSSDPVAWLAANHRLHRFARGRVSNGDAETIRRGARHMVPFLLLAAGMVNVG</sequence>
<evidence type="ECO:0000313" key="2">
    <source>
        <dbReference type="Proteomes" id="UP000053766"/>
    </source>
</evidence>
<dbReference type="EMBL" id="KN716625">
    <property type="protein sequence ID" value="KJH42786.1"/>
    <property type="molecule type" value="Genomic_DNA"/>
</dbReference>
<reference evidence="1 2" key="1">
    <citation type="submission" date="2013-11" db="EMBL/GenBank/DDBJ databases">
        <title>Draft genome of the bovine lungworm Dictyocaulus viviparus.</title>
        <authorList>
            <person name="Mitreva M."/>
        </authorList>
    </citation>
    <scope>NUCLEOTIDE SEQUENCE [LARGE SCALE GENOMIC DNA]</scope>
    <source>
        <strain evidence="1 2">HannoverDv2000</strain>
    </source>
</reference>
<keyword evidence="2" id="KW-1185">Reference proteome</keyword>
<organism evidence="1 2">
    <name type="scientific">Dictyocaulus viviparus</name>
    <name type="common">Bovine lungworm</name>
    <dbReference type="NCBI Taxonomy" id="29172"/>
    <lineage>
        <taxon>Eukaryota</taxon>
        <taxon>Metazoa</taxon>
        <taxon>Ecdysozoa</taxon>
        <taxon>Nematoda</taxon>
        <taxon>Chromadorea</taxon>
        <taxon>Rhabditida</taxon>
        <taxon>Rhabditina</taxon>
        <taxon>Rhabditomorpha</taxon>
        <taxon>Strongyloidea</taxon>
        <taxon>Metastrongylidae</taxon>
        <taxon>Dictyocaulus</taxon>
    </lineage>
</organism>
<proteinExistence type="predicted"/>
<reference evidence="2" key="2">
    <citation type="journal article" date="2016" name="Sci. Rep.">
        <title>Dictyocaulus viviparus genome, variome and transcriptome elucidate lungworm biology and support future intervention.</title>
        <authorList>
            <person name="McNulty S.N."/>
            <person name="Strube C."/>
            <person name="Rosa B.A."/>
            <person name="Martin J.C."/>
            <person name="Tyagi R."/>
            <person name="Choi Y.J."/>
            <person name="Wang Q."/>
            <person name="Hallsworth Pepin K."/>
            <person name="Zhang X."/>
            <person name="Ozersky P."/>
            <person name="Wilson R.K."/>
            <person name="Sternberg P.W."/>
            <person name="Gasser R.B."/>
            <person name="Mitreva M."/>
        </authorList>
    </citation>
    <scope>NUCLEOTIDE SEQUENCE [LARGE SCALE GENOMIC DNA]</scope>
    <source>
        <strain evidence="2">HannoverDv2000</strain>
    </source>
</reference>
<evidence type="ECO:0000313" key="1">
    <source>
        <dbReference type="EMBL" id="KJH42786.1"/>
    </source>
</evidence>
<dbReference type="AlphaFoldDB" id="A0A0D8XKF0"/>
<gene>
    <name evidence="1" type="ORF">DICVIV_11217</name>
</gene>